<protein>
    <recommendedName>
        <fullName evidence="2">Ig-like domain-containing protein</fullName>
    </recommendedName>
</protein>
<evidence type="ECO:0000313" key="4">
    <source>
        <dbReference type="Proteomes" id="UP000224003"/>
    </source>
</evidence>
<dbReference type="InterPro" id="IPR022038">
    <property type="entry name" value="Ig-like_bact"/>
</dbReference>
<organism evidence="3 4">
    <name type="scientific">Bacillus thuringiensis</name>
    <dbReference type="NCBI Taxonomy" id="1428"/>
    <lineage>
        <taxon>Bacteria</taxon>
        <taxon>Bacillati</taxon>
        <taxon>Bacillota</taxon>
        <taxon>Bacilli</taxon>
        <taxon>Bacillales</taxon>
        <taxon>Bacillaceae</taxon>
        <taxon>Bacillus</taxon>
        <taxon>Bacillus cereus group</taxon>
    </lineage>
</organism>
<accession>A0A9X6WHP9</accession>
<feature type="signal peptide" evidence="1">
    <location>
        <begin position="1"/>
        <end position="29"/>
    </location>
</feature>
<name>A0A9X6WHP9_BACTU</name>
<feature type="domain" description="Ig-like" evidence="2">
    <location>
        <begin position="438"/>
        <end position="478"/>
    </location>
</feature>
<feature type="domain" description="Ig-like" evidence="2">
    <location>
        <begin position="537"/>
        <end position="570"/>
    </location>
</feature>
<dbReference type="Proteomes" id="UP000224003">
    <property type="component" value="Unassembled WGS sequence"/>
</dbReference>
<sequence length="1318" mass="143888">MKRKNKTISTIIASFAVFTSLFDANIAQAATPGTQVVNFSESTSQSRSQTINIPKLYKIKSVTTDNGNVSYSVNGTDVTINVNNGSTSRQESYYDPYKYSKYASESRSQIGNNWFSDSISYSDGSGYSGTLNKNGSSTSNTSYYPNYTTEKVMYTFDSSQQPSSRPTSEGYWTKYSTASATRVYVWDRISSSYSFGTYVNYNGEDTGPWEAAGGAYSYYWGKDYSWDYCYYTSRDCRDYGGYDNGFYMDSNSWTAPFYITMWSWTKQETTYTQKYDGTVYQGGTSYRDYYAYNVTINYETDTSAPTGTITASPTTLTNGDVILTATGTDSEIGMKRIKLPNGTYVNGSSANYTATVNGTYSFDFEDNYGNTLTKSYTVSNIDKIAPSGTFTPNSTPWTKSGVSVSFDPSDTGVAGVKQWRYRTSSDNGSTYGAWSSYTVGDTTGTIPINTQGQWKIQAEVTDNAGNVSTITSGTHQIDTTNPSGTFTANSTPWTNSSVSVSFNPSDTGGSGVKQWRYRTSSDNGSTYGAWSTYTAGTTSGTVALNTQGQWKIQAEVTDNAGNINTVTSGTHNIDMSLPSATFNPNSAAWRNTGISVSIDPGDTGGSGVKQWRYRTSSDNGSTYGAWSTYTAGDTTGTVTLNTQGQWKIQAEVTDIAGNINTVTSGVYNIDLTNPSGTFNPNSSPWIGVNVPITFDPSDTGGSGVKQWRYRTSSDNGSTYGAWSTYTAGDTNGTITLSSDGTWKVQAEVTDNAGNVFIVTSGTYYIDMILPDASFNPNSVAWTNKDISVTIDPIKTGPSGIKEWKYRTSSDKGTSWNAWSSVIVGDVTNTITFSATGEYVIEAEVTTNAGLKKVIRSGVYQIDKVNPTGSLTAPTGWTNKPVTITAIGSDTLSGIDKIKLPDGTFIKGTKATYDAPVNGDYTFRFYDVAGNYYDKTYTVNNIEFIKPFVWHETKTPENLTNGNVDISILTGDADSGVKKIILPNGTSVNSNKATYTVSVNGEYTFIIEDNAGNQETYVSKIENIDKTIPTVSGLIIYEYEPNKYEVTVDPMDGKGIKEVKLDTGQVLNYDSSTKLYKITNLTTKPNSVAITDIAGNTTGNIAFISAPTVTFDSGYNTSKVMKDNVALSINGANTISYIKNGNELTCSAKPCTYTFTENGDIIAKHSQSYKAYLKKITVSNIDKTEHKLTLEGKRNPLDKNEALLNWNLLIDNPKVTCKSSGDTATGNASGQSHKLTIQNETYDCWVDGKYQEYPITSNKITIYPDYDEKIDVDRNEVKYLSLNTNILMEKTRGGEFYVINARRTSFQNYSMPIPKSLTP</sequence>
<gene>
    <name evidence="3" type="ORF">COJ15_33980</name>
</gene>
<comment type="caution">
    <text evidence="3">The sequence shown here is derived from an EMBL/GenBank/DDBJ whole genome shotgun (WGS) entry which is preliminary data.</text>
</comment>
<evidence type="ECO:0000259" key="2">
    <source>
        <dbReference type="Pfam" id="PF12245"/>
    </source>
</evidence>
<dbReference type="RefSeq" id="WP_098517805.1">
    <property type="nucleotide sequence ID" value="NZ_NUVX01000089.1"/>
</dbReference>
<evidence type="ECO:0000313" key="3">
    <source>
        <dbReference type="EMBL" id="PFJ27814.1"/>
    </source>
</evidence>
<dbReference type="Pfam" id="PF12245">
    <property type="entry name" value="Big_3_2"/>
    <property type="match status" value="2"/>
</dbReference>
<proteinExistence type="predicted"/>
<feature type="chain" id="PRO_5040739167" description="Ig-like domain-containing protein" evidence="1">
    <location>
        <begin position="30"/>
        <end position="1318"/>
    </location>
</feature>
<keyword evidence="1" id="KW-0732">Signal</keyword>
<dbReference type="EMBL" id="NUVX01000089">
    <property type="protein sequence ID" value="PFJ27814.1"/>
    <property type="molecule type" value="Genomic_DNA"/>
</dbReference>
<reference evidence="3 4" key="1">
    <citation type="submission" date="2017-09" db="EMBL/GenBank/DDBJ databases">
        <title>Large-scale bioinformatics analysis of Bacillus genomes uncovers conserved roles of natural products in bacterial physiology.</title>
        <authorList>
            <consortium name="Agbiome Team Llc"/>
            <person name="Bleich R.M."/>
            <person name="Grubbs K.J."/>
            <person name="Santa Maria K.C."/>
            <person name="Allen S.E."/>
            <person name="Farag S."/>
            <person name="Shank E.A."/>
            <person name="Bowers A."/>
        </authorList>
    </citation>
    <scope>NUCLEOTIDE SEQUENCE [LARGE SCALE GENOMIC DNA]</scope>
    <source>
        <strain evidence="3 4">AFS085496</strain>
    </source>
</reference>
<evidence type="ECO:0000256" key="1">
    <source>
        <dbReference type="SAM" id="SignalP"/>
    </source>
</evidence>